<dbReference type="CDD" id="cd05269">
    <property type="entry name" value="TMR_SDR_a"/>
    <property type="match status" value="1"/>
</dbReference>
<dbReference type="RefSeq" id="WP_379262054.1">
    <property type="nucleotide sequence ID" value="NZ_JBHUMJ010000002.1"/>
</dbReference>
<comment type="pathway">
    <text evidence="1">Alkaloid biosynthesis; ergot alkaloid biosynthesis.</text>
</comment>
<dbReference type="InterPro" id="IPR036291">
    <property type="entry name" value="NAD(P)-bd_dom_sf"/>
</dbReference>
<keyword evidence="3" id="KW-0017">Alkaloid metabolism</keyword>
<protein>
    <submittedName>
        <fullName evidence="6">Ergot alkaloid biosynthesis protein</fullName>
    </submittedName>
</protein>
<dbReference type="Pfam" id="PF05368">
    <property type="entry name" value="NmrA"/>
    <property type="match status" value="1"/>
</dbReference>
<gene>
    <name evidence="6" type="ORF">ACFSVM_10835</name>
</gene>
<name>A0ABW5SP28_9BACL</name>
<evidence type="ECO:0000313" key="6">
    <source>
        <dbReference type="EMBL" id="MFD2700964.1"/>
    </source>
</evidence>
<organism evidence="6 7">
    <name type="scientific">Paenibacillus shunpengii</name>
    <dbReference type="NCBI Taxonomy" id="2054424"/>
    <lineage>
        <taxon>Bacteria</taxon>
        <taxon>Bacillati</taxon>
        <taxon>Bacillota</taxon>
        <taxon>Bacilli</taxon>
        <taxon>Bacillales</taxon>
        <taxon>Paenibacillaceae</taxon>
        <taxon>Paenibacillus</taxon>
    </lineage>
</organism>
<comment type="similarity">
    <text evidence="2">Belongs to the fgaFS/easG family.</text>
</comment>
<dbReference type="InterPro" id="IPR051604">
    <property type="entry name" value="Ergot_Alk_Oxidoreductase"/>
</dbReference>
<evidence type="ECO:0000259" key="5">
    <source>
        <dbReference type="Pfam" id="PF05368"/>
    </source>
</evidence>
<evidence type="ECO:0000256" key="2">
    <source>
        <dbReference type="ARBA" id="ARBA00005372"/>
    </source>
</evidence>
<comment type="caution">
    <text evidence="6">The sequence shown here is derived from an EMBL/GenBank/DDBJ whole genome shotgun (WGS) entry which is preliminary data.</text>
</comment>
<dbReference type="Proteomes" id="UP001597540">
    <property type="component" value="Unassembled WGS sequence"/>
</dbReference>
<evidence type="ECO:0000256" key="3">
    <source>
        <dbReference type="ARBA" id="ARBA00022589"/>
    </source>
</evidence>
<evidence type="ECO:0000256" key="4">
    <source>
        <dbReference type="ARBA" id="ARBA00023002"/>
    </source>
</evidence>
<dbReference type="InterPro" id="IPR008030">
    <property type="entry name" value="NmrA-like"/>
</dbReference>
<dbReference type="EMBL" id="JBHUMJ010000002">
    <property type="protein sequence ID" value="MFD2700964.1"/>
    <property type="molecule type" value="Genomic_DNA"/>
</dbReference>
<dbReference type="InterPro" id="IPR019901">
    <property type="entry name" value="Ergot_alkaloid_biosynthesis"/>
</dbReference>
<dbReference type="PANTHER" id="PTHR43162">
    <property type="match status" value="1"/>
</dbReference>
<keyword evidence="4" id="KW-0560">Oxidoreductase</keyword>
<keyword evidence="7" id="KW-1185">Reference proteome</keyword>
<proteinExistence type="inferred from homology"/>
<dbReference type="Gene3D" id="3.40.50.720">
    <property type="entry name" value="NAD(P)-binding Rossmann-like Domain"/>
    <property type="match status" value="1"/>
</dbReference>
<sequence length="293" mass="33076">MMNHNKILITGGRGKTGTRIANRLDQSGYPYSTTLRNKQDIINPMKQVHFDWYDRLTFLPAVENVERVYLVAPVGDPEPIEVMQPFIEMALEQGVRRFVLLSSASISEEGPVFGPVHQLLKERAPEWTVLRPSYFMENFTEGQHAKTIRQQDSIISAAGHGKVGFVSAEDIAEVAVRALVDVEAHNTEHIITGPDSLSYEDISQIITKVIGRNVTHQSISSEELTRSWLAAGLNKTYAEIMTELDRRIREEGTEDLRTDTVVRLTGKEPISFHRFAEKHASLWNSAISDKQHQ</sequence>
<dbReference type="PANTHER" id="PTHR43162:SF1">
    <property type="entry name" value="PRESTALK A DIFFERENTIATION PROTEIN A"/>
    <property type="match status" value="1"/>
</dbReference>
<dbReference type="Gene3D" id="3.90.25.10">
    <property type="entry name" value="UDP-galactose 4-epimerase, domain 1"/>
    <property type="match status" value="1"/>
</dbReference>
<evidence type="ECO:0000313" key="7">
    <source>
        <dbReference type="Proteomes" id="UP001597540"/>
    </source>
</evidence>
<dbReference type="NCBIfam" id="TIGR03649">
    <property type="entry name" value="ergot_EASG"/>
    <property type="match status" value="1"/>
</dbReference>
<evidence type="ECO:0000256" key="1">
    <source>
        <dbReference type="ARBA" id="ARBA00005107"/>
    </source>
</evidence>
<reference evidence="7" key="1">
    <citation type="journal article" date="2019" name="Int. J. Syst. Evol. Microbiol.">
        <title>The Global Catalogue of Microorganisms (GCM) 10K type strain sequencing project: providing services to taxonomists for standard genome sequencing and annotation.</title>
        <authorList>
            <consortium name="The Broad Institute Genomics Platform"/>
            <consortium name="The Broad Institute Genome Sequencing Center for Infectious Disease"/>
            <person name="Wu L."/>
            <person name="Ma J."/>
        </authorList>
    </citation>
    <scope>NUCLEOTIDE SEQUENCE [LARGE SCALE GENOMIC DNA]</scope>
    <source>
        <strain evidence="7">KCTC 33849</strain>
    </source>
</reference>
<dbReference type="SUPFAM" id="SSF51735">
    <property type="entry name" value="NAD(P)-binding Rossmann-fold domains"/>
    <property type="match status" value="1"/>
</dbReference>
<accession>A0ABW5SP28</accession>
<feature type="domain" description="NmrA-like" evidence="5">
    <location>
        <begin position="5"/>
        <end position="246"/>
    </location>
</feature>